<evidence type="ECO:0000313" key="2">
    <source>
        <dbReference type="EMBL" id="MBB5121178.1"/>
    </source>
</evidence>
<reference evidence="2 3" key="1">
    <citation type="submission" date="2020-08" db="EMBL/GenBank/DDBJ databases">
        <title>Genomic Encyclopedia of Type Strains, Phase III (KMG-III): the genomes of soil and plant-associated and newly described type strains.</title>
        <authorList>
            <person name="Whitman W."/>
        </authorList>
    </citation>
    <scope>NUCLEOTIDE SEQUENCE [LARGE SCALE GENOMIC DNA]</scope>
    <source>
        <strain evidence="2 3">CECT 3259</strain>
    </source>
</reference>
<accession>A0A7W8BE76</accession>
<feature type="region of interest" description="Disordered" evidence="1">
    <location>
        <begin position="1"/>
        <end position="33"/>
    </location>
</feature>
<gene>
    <name evidence="2" type="ORF">FHS36_004630</name>
</gene>
<dbReference type="AlphaFoldDB" id="A0A7W8BE76"/>
<proteinExistence type="predicted"/>
<organism evidence="2 3">
    <name type="scientific">Streptomyces eurocidicus</name>
    <name type="common">Streptoverticillium eurocidicus</name>
    <dbReference type="NCBI Taxonomy" id="66423"/>
    <lineage>
        <taxon>Bacteria</taxon>
        <taxon>Bacillati</taxon>
        <taxon>Actinomycetota</taxon>
        <taxon>Actinomycetes</taxon>
        <taxon>Kitasatosporales</taxon>
        <taxon>Streptomycetaceae</taxon>
        <taxon>Streptomyces</taxon>
    </lineage>
</organism>
<dbReference type="EMBL" id="JACHJF010000016">
    <property type="protein sequence ID" value="MBB5121178.1"/>
    <property type="molecule type" value="Genomic_DNA"/>
</dbReference>
<name>A0A7W8BE76_STREU</name>
<dbReference type="Proteomes" id="UP000528608">
    <property type="component" value="Unassembled WGS sequence"/>
</dbReference>
<evidence type="ECO:0000256" key="1">
    <source>
        <dbReference type="SAM" id="MobiDB-lite"/>
    </source>
</evidence>
<evidence type="ECO:0000313" key="3">
    <source>
        <dbReference type="Proteomes" id="UP000528608"/>
    </source>
</evidence>
<comment type="caution">
    <text evidence="2">The sequence shown here is derived from an EMBL/GenBank/DDBJ whole genome shotgun (WGS) entry which is preliminary data.</text>
</comment>
<protein>
    <submittedName>
        <fullName evidence="2">Uncharacterized protein</fullName>
    </submittedName>
</protein>
<sequence length="33" mass="3672">MIEGMDEEEVASRNPPSFRASPSFTWVTRGASE</sequence>